<dbReference type="Gene3D" id="1.20.1250.20">
    <property type="entry name" value="MFS general substrate transporter like domains"/>
    <property type="match status" value="1"/>
</dbReference>
<dbReference type="InterPro" id="IPR050549">
    <property type="entry name" value="MFS_Trehalose_Transporter"/>
</dbReference>
<evidence type="ECO:0000259" key="7">
    <source>
        <dbReference type="PROSITE" id="PS50850"/>
    </source>
</evidence>
<feature type="transmembrane region" description="Helical" evidence="6">
    <location>
        <begin position="427"/>
        <end position="449"/>
    </location>
</feature>
<feature type="transmembrane region" description="Helical" evidence="6">
    <location>
        <begin position="93"/>
        <end position="111"/>
    </location>
</feature>
<evidence type="ECO:0000256" key="6">
    <source>
        <dbReference type="SAM" id="Phobius"/>
    </source>
</evidence>
<name>A0AAW1UQQ2_9CUCU</name>
<dbReference type="AlphaFoldDB" id="A0AAW1UQQ2"/>
<sequence>MDGNTDISNIEKCNNKMYAFRQILVAIGPIIITGALGMTEAYSAILLPQLEHENSTIKIDTELSSWLASMSSFPMSGGCLVGAYLMQKIGRRAIHIWACIPLVLGWFLIAAAPNANIILVGRFLTGVSDGLLGPPTGVYIAETSHPNLRGVLIMSTVVALTFGIFLVHLLGTFFTWRMTAWISGVIPIPFAIFMCFVPESPSFLAKIKKFDEAKAAFYWCRGSSEESQKELDELFARQQELENVPKQSIAEIVKSLSKPEFWKPTVIISILFITAQMSGNQAMGSYSIQIIQECGLASDEYLTMIGIDTFRLLATIVSCILVSKLPRRSLVMLGGYGVCSVLFLLSCHLYLAPLFASDSSIIVLTLLSAYVFLIAVGLVPLTWTMMGEIFPLAYRSLGTAVTSSVCYVVLYLVVLTFPYLLTLFGNISGVFMFYCAFTFVGTIILTIYLPETKDKPLYIIEDYYKS</sequence>
<feature type="transmembrane region" description="Helical" evidence="6">
    <location>
        <begin position="301"/>
        <end position="323"/>
    </location>
</feature>
<evidence type="ECO:0000256" key="3">
    <source>
        <dbReference type="ARBA" id="ARBA00022989"/>
    </source>
</evidence>
<reference evidence="8 9" key="1">
    <citation type="submission" date="2023-03" db="EMBL/GenBank/DDBJ databases">
        <title>Genome insight into feeding habits of ladybird beetles.</title>
        <authorList>
            <person name="Li H.-S."/>
            <person name="Huang Y.-H."/>
            <person name="Pang H."/>
        </authorList>
    </citation>
    <scope>NUCLEOTIDE SEQUENCE [LARGE SCALE GENOMIC DNA]</scope>
    <source>
        <strain evidence="8">SYSU_2023b</strain>
        <tissue evidence="8">Whole body</tissue>
    </source>
</reference>
<dbReference type="Proteomes" id="UP001431783">
    <property type="component" value="Unassembled WGS sequence"/>
</dbReference>
<keyword evidence="3 6" id="KW-1133">Transmembrane helix</keyword>
<dbReference type="InterPro" id="IPR036259">
    <property type="entry name" value="MFS_trans_sf"/>
</dbReference>
<keyword evidence="5" id="KW-0325">Glycoprotein</keyword>
<dbReference type="InterPro" id="IPR005829">
    <property type="entry name" value="Sugar_transporter_CS"/>
</dbReference>
<evidence type="ECO:0000256" key="4">
    <source>
        <dbReference type="ARBA" id="ARBA00023136"/>
    </source>
</evidence>
<keyword evidence="2 6" id="KW-0812">Transmembrane</keyword>
<organism evidence="8 9">
    <name type="scientific">Henosepilachna vigintioctopunctata</name>
    <dbReference type="NCBI Taxonomy" id="420089"/>
    <lineage>
        <taxon>Eukaryota</taxon>
        <taxon>Metazoa</taxon>
        <taxon>Ecdysozoa</taxon>
        <taxon>Arthropoda</taxon>
        <taxon>Hexapoda</taxon>
        <taxon>Insecta</taxon>
        <taxon>Pterygota</taxon>
        <taxon>Neoptera</taxon>
        <taxon>Endopterygota</taxon>
        <taxon>Coleoptera</taxon>
        <taxon>Polyphaga</taxon>
        <taxon>Cucujiformia</taxon>
        <taxon>Coccinelloidea</taxon>
        <taxon>Coccinellidae</taxon>
        <taxon>Epilachninae</taxon>
        <taxon>Epilachnini</taxon>
        <taxon>Henosepilachna</taxon>
    </lineage>
</organism>
<dbReference type="PANTHER" id="PTHR48021:SF68">
    <property type="entry name" value="MAJOR FACILITATOR SUPERFAMILY (MFS) PROFILE DOMAIN-CONTAINING PROTEIN"/>
    <property type="match status" value="1"/>
</dbReference>
<feature type="transmembrane region" description="Helical" evidence="6">
    <location>
        <begin position="361"/>
        <end position="385"/>
    </location>
</feature>
<keyword evidence="4 6" id="KW-0472">Membrane</keyword>
<dbReference type="PROSITE" id="PS00217">
    <property type="entry name" value="SUGAR_TRANSPORT_2"/>
    <property type="match status" value="1"/>
</dbReference>
<dbReference type="Pfam" id="PF00083">
    <property type="entry name" value="Sugar_tr"/>
    <property type="match status" value="1"/>
</dbReference>
<dbReference type="InterPro" id="IPR003663">
    <property type="entry name" value="Sugar/inositol_transpt"/>
</dbReference>
<evidence type="ECO:0000256" key="2">
    <source>
        <dbReference type="ARBA" id="ARBA00022692"/>
    </source>
</evidence>
<evidence type="ECO:0000256" key="5">
    <source>
        <dbReference type="ARBA" id="ARBA00023180"/>
    </source>
</evidence>
<feature type="transmembrane region" description="Helical" evidence="6">
    <location>
        <begin position="152"/>
        <end position="174"/>
    </location>
</feature>
<dbReference type="SUPFAM" id="SSF103473">
    <property type="entry name" value="MFS general substrate transporter"/>
    <property type="match status" value="1"/>
</dbReference>
<dbReference type="PANTHER" id="PTHR48021">
    <property type="match status" value="1"/>
</dbReference>
<dbReference type="GO" id="GO:0022857">
    <property type="term" value="F:transmembrane transporter activity"/>
    <property type="evidence" value="ECO:0007669"/>
    <property type="project" value="InterPro"/>
</dbReference>
<feature type="transmembrane region" description="Helical" evidence="6">
    <location>
        <begin position="397"/>
        <end position="421"/>
    </location>
</feature>
<dbReference type="GO" id="GO:0016020">
    <property type="term" value="C:membrane"/>
    <property type="evidence" value="ECO:0007669"/>
    <property type="project" value="UniProtKB-SubCell"/>
</dbReference>
<evidence type="ECO:0000256" key="1">
    <source>
        <dbReference type="ARBA" id="ARBA00004141"/>
    </source>
</evidence>
<feature type="transmembrane region" description="Helical" evidence="6">
    <location>
        <begin position="65"/>
        <end position="86"/>
    </location>
</feature>
<feature type="transmembrane region" description="Helical" evidence="6">
    <location>
        <begin position="23"/>
        <end position="45"/>
    </location>
</feature>
<feature type="domain" description="Major facilitator superfamily (MFS) profile" evidence="7">
    <location>
        <begin position="21"/>
        <end position="453"/>
    </location>
</feature>
<dbReference type="EMBL" id="JARQZJ010000095">
    <property type="protein sequence ID" value="KAK9885158.1"/>
    <property type="molecule type" value="Genomic_DNA"/>
</dbReference>
<proteinExistence type="predicted"/>
<protein>
    <recommendedName>
        <fullName evidence="7">Major facilitator superfamily (MFS) profile domain-containing protein</fullName>
    </recommendedName>
</protein>
<accession>A0AAW1UQQ2</accession>
<dbReference type="PROSITE" id="PS50850">
    <property type="entry name" value="MFS"/>
    <property type="match status" value="1"/>
</dbReference>
<evidence type="ECO:0000313" key="8">
    <source>
        <dbReference type="EMBL" id="KAK9885158.1"/>
    </source>
</evidence>
<dbReference type="PRINTS" id="PR00171">
    <property type="entry name" value="SUGRTRNSPORT"/>
</dbReference>
<comment type="subcellular location">
    <subcellularLocation>
        <location evidence="1">Membrane</location>
        <topology evidence="1">Multi-pass membrane protein</topology>
    </subcellularLocation>
</comment>
<dbReference type="InterPro" id="IPR020846">
    <property type="entry name" value="MFS_dom"/>
</dbReference>
<keyword evidence="9" id="KW-1185">Reference proteome</keyword>
<evidence type="ECO:0000313" key="9">
    <source>
        <dbReference type="Proteomes" id="UP001431783"/>
    </source>
</evidence>
<dbReference type="FunFam" id="1.20.1250.20:FF:000249">
    <property type="entry name" value="facilitated trehalose transporter Tret1"/>
    <property type="match status" value="1"/>
</dbReference>
<feature type="transmembrane region" description="Helical" evidence="6">
    <location>
        <begin position="330"/>
        <end position="355"/>
    </location>
</feature>
<dbReference type="InterPro" id="IPR005828">
    <property type="entry name" value="MFS_sugar_transport-like"/>
</dbReference>
<comment type="caution">
    <text evidence="8">The sequence shown here is derived from an EMBL/GenBank/DDBJ whole genome shotgun (WGS) entry which is preliminary data.</text>
</comment>
<feature type="transmembrane region" description="Helical" evidence="6">
    <location>
        <begin position="180"/>
        <end position="198"/>
    </location>
</feature>
<gene>
    <name evidence="8" type="ORF">WA026_010669</name>
</gene>